<accession>A0AAV0EQ72</accession>
<proteinExistence type="predicted"/>
<protein>
    <submittedName>
        <fullName evidence="1">Uncharacterized protein</fullName>
    </submittedName>
</protein>
<evidence type="ECO:0000313" key="2">
    <source>
        <dbReference type="Proteomes" id="UP001152523"/>
    </source>
</evidence>
<comment type="caution">
    <text evidence="1">The sequence shown here is derived from an EMBL/GenBank/DDBJ whole genome shotgun (WGS) entry which is preliminary data.</text>
</comment>
<reference evidence="1" key="1">
    <citation type="submission" date="2022-07" db="EMBL/GenBank/DDBJ databases">
        <authorList>
            <person name="Macas J."/>
            <person name="Novak P."/>
            <person name="Neumann P."/>
        </authorList>
    </citation>
    <scope>NUCLEOTIDE SEQUENCE</scope>
</reference>
<keyword evidence="2" id="KW-1185">Reference proteome</keyword>
<dbReference type="AlphaFoldDB" id="A0AAV0EQ72"/>
<dbReference type="Proteomes" id="UP001152523">
    <property type="component" value="Unassembled WGS sequence"/>
</dbReference>
<name>A0AAV0EQ72_9ASTE</name>
<dbReference type="EMBL" id="CAMAPF010000935">
    <property type="protein sequence ID" value="CAH9125076.1"/>
    <property type="molecule type" value="Genomic_DNA"/>
</dbReference>
<gene>
    <name evidence="1" type="ORF">CEPIT_LOCUS26471</name>
</gene>
<sequence>MQTADPPPTESRNLPQATLHSMEATICRCRFTFRPAYSLLAAAAPPYAYSPLLLRLLPTRRCSAFCLLAAAPLPPAYSSPLLRLPSSRSLAREYKSNSREQRSG</sequence>
<organism evidence="1 2">
    <name type="scientific">Cuscuta epithymum</name>
    <dbReference type="NCBI Taxonomy" id="186058"/>
    <lineage>
        <taxon>Eukaryota</taxon>
        <taxon>Viridiplantae</taxon>
        <taxon>Streptophyta</taxon>
        <taxon>Embryophyta</taxon>
        <taxon>Tracheophyta</taxon>
        <taxon>Spermatophyta</taxon>
        <taxon>Magnoliopsida</taxon>
        <taxon>eudicotyledons</taxon>
        <taxon>Gunneridae</taxon>
        <taxon>Pentapetalae</taxon>
        <taxon>asterids</taxon>
        <taxon>lamiids</taxon>
        <taxon>Solanales</taxon>
        <taxon>Convolvulaceae</taxon>
        <taxon>Cuscuteae</taxon>
        <taxon>Cuscuta</taxon>
        <taxon>Cuscuta subgen. Cuscuta</taxon>
    </lineage>
</organism>
<evidence type="ECO:0000313" key="1">
    <source>
        <dbReference type="EMBL" id="CAH9125076.1"/>
    </source>
</evidence>